<keyword evidence="3 7" id="KW-0762">Sugar transport</keyword>
<gene>
    <name evidence="7" type="ORF">GP473_00965</name>
</gene>
<evidence type="ECO:0000313" key="8">
    <source>
        <dbReference type="Proteomes" id="UP000515275"/>
    </source>
</evidence>
<dbReference type="GO" id="GO:0005737">
    <property type="term" value="C:cytoplasm"/>
    <property type="evidence" value="ECO:0007669"/>
    <property type="project" value="UniProtKB-SubCell"/>
</dbReference>
<sequence length="154" mass="16582">MTKPELTILSPLEGTVASLESVPDPIFATGTVGAGVAVVPDPGVEVVEITAPMDGTLTRVQPHFFVLDNGEKQLLVQLGVDTARLEGQGFDTHWPESTDVHQGMPIVTYTPRELGRMGFDPIVIIVMMKTSTHDLKKLAYPGEPINRGGKLFSC</sequence>
<dbReference type="AlphaFoldDB" id="A0A7G7YLU2"/>
<dbReference type="PROSITE" id="PS51093">
    <property type="entry name" value="PTS_EIIA_TYPE_1"/>
    <property type="match status" value="1"/>
</dbReference>
<dbReference type="PANTHER" id="PTHR45008">
    <property type="entry name" value="PTS SYSTEM GLUCOSE-SPECIFIC EIIA COMPONENT"/>
    <property type="match status" value="1"/>
</dbReference>
<evidence type="ECO:0000256" key="5">
    <source>
        <dbReference type="ARBA" id="ARBA00022683"/>
    </source>
</evidence>
<dbReference type="PANTHER" id="PTHR45008:SF1">
    <property type="entry name" value="PTS SYSTEM GLUCOSE-SPECIFIC EIIA COMPONENT"/>
    <property type="match status" value="1"/>
</dbReference>
<dbReference type="SUPFAM" id="SSF51261">
    <property type="entry name" value="Duplicated hybrid motif"/>
    <property type="match status" value="1"/>
</dbReference>
<dbReference type="GO" id="GO:0016301">
    <property type="term" value="F:kinase activity"/>
    <property type="evidence" value="ECO:0007669"/>
    <property type="project" value="UniProtKB-KW"/>
</dbReference>
<evidence type="ECO:0000256" key="3">
    <source>
        <dbReference type="ARBA" id="ARBA00022597"/>
    </source>
</evidence>
<dbReference type="InterPro" id="IPR011055">
    <property type="entry name" value="Dup_hybrid_motif"/>
</dbReference>
<evidence type="ECO:0000256" key="6">
    <source>
        <dbReference type="ARBA" id="ARBA00022777"/>
    </source>
</evidence>
<name>A0A7G7YLU2_9CORY</name>
<dbReference type="GO" id="GO:0009401">
    <property type="term" value="P:phosphoenolpyruvate-dependent sugar phosphotransferase system"/>
    <property type="evidence" value="ECO:0007669"/>
    <property type="project" value="UniProtKB-KW"/>
</dbReference>
<dbReference type="InterPro" id="IPR001127">
    <property type="entry name" value="PTS_EIIA_1_perm"/>
</dbReference>
<dbReference type="EMBL" id="CP046883">
    <property type="protein sequence ID" value="QNH95462.1"/>
    <property type="molecule type" value="Genomic_DNA"/>
</dbReference>
<organism evidence="7 8">
    <name type="scientific">Corynebacterium anserum</name>
    <dbReference type="NCBI Taxonomy" id="2684406"/>
    <lineage>
        <taxon>Bacteria</taxon>
        <taxon>Bacillati</taxon>
        <taxon>Actinomycetota</taxon>
        <taxon>Actinomycetes</taxon>
        <taxon>Mycobacteriales</taxon>
        <taxon>Corynebacteriaceae</taxon>
        <taxon>Corynebacterium</taxon>
    </lineage>
</organism>
<keyword evidence="8" id="KW-1185">Reference proteome</keyword>
<dbReference type="InterPro" id="IPR050890">
    <property type="entry name" value="PTS_EIIA_component"/>
</dbReference>
<dbReference type="RefSeq" id="WP_185769578.1">
    <property type="nucleotide sequence ID" value="NZ_CP046883.1"/>
</dbReference>
<accession>A0A7G7YLU2</accession>
<dbReference type="Gene3D" id="2.70.70.10">
    <property type="entry name" value="Glucose Permease (Domain IIA)"/>
    <property type="match status" value="1"/>
</dbReference>
<keyword evidence="2" id="KW-0813">Transport</keyword>
<dbReference type="KEGG" id="cans:GP473_00965"/>
<keyword evidence="4" id="KW-0808">Transferase</keyword>
<dbReference type="Proteomes" id="UP000515275">
    <property type="component" value="Chromosome"/>
</dbReference>
<evidence type="ECO:0000256" key="1">
    <source>
        <dbReference type="ARBA" id="ARBA00004496"/>
    </source>
</evidence>
<keyword evidence="6" id="KW-0418">Kinase</keyword>
<evidence type="ECO:0000313" key="7">
    <source>
        <dbReference type="EMBL" id="QNH95462.1"/>
    </source>
</evidence>
<evidence type="ECO:0000256" key="4">
    <source>
        <dbReference type="ARBA" id="ARBA00022679"/>
    </source>
</evidence>
<keyword evidence="5" id="KW-0598">Phosphotransferase system</keyword>
<comment type="subcellular location">
    <subcellularLocation>
        <location evidence="1">Cytoplasm</location>
    </subcellularLocation>
</comment>
<evidence type="ECO:0000256" key="2">
    <source>
        <dbReference type="ARBA" id="ARBA00022448"/>
    </source>
</evidence>
<protein>
    <submittedName>
        <fullName evidence="7">PTS glucose transporter subunit IIA</fullName>
    </submittedName>
</protein>
<proteinExistence type="predicted"/>
<reference evidence="7 8" key="1">
    <citation type="submission" date="2019-12" db="EMBL/GenBank/DDBJ databases">
        <title>Corynebacterium sp. nov., isolated from feces of the Anser Albifrons in China.</title>
        <authorList>
            <person name="Liu Q."/>
        </authorList>
    </citation>
    <scope>NUCLEOTIDE SEQUENCE [LARGE SCALE GENOMIC DNA]</scope>
    <source>
        <strain evidence="7 8">23H37-10</strain>
    </source>
</reference>
<dbReference type="Pfam" id="PF00358">
    <property type="entry name" value="PTS_EIIA_1"/>
    <property type="match status" value="1"/>
</dbReference>